<dbReference type="InterPro" id="IPR027381">
    <property type="entry name" value="LytR/CpsA/Psr_C"/>
</dbReference>
<dbReference type="KEGG" id="aft:BBF96_07280"/>
<evidence type="ECO:0000256" key="1">
    <source>
        <dbReference type="ARBA" id="ARBA00006068"/>
    </source>
</evidence>
<evidence type="ECO:0000313" key="6">
    <source>
        <dbReference type="Proteomes" id="UP000267250"/>
    </source>
</evidence>
<dbReference type="EMBL" id="CP016379">
    <property type="protein sequence ID" value="AZR73204.1"/>
    <property type="molecule type" value="Genomic_DNA"/>
</dbReference>
<protein>
    <recommendedName>
        <fullName evidence="7">LytR family transcriptional regulator</fullName>
    </recommendedName>
</protein>
<evidence type="ECO:0000313" key="5">
    <source>
        <dbReference type="EMBL" id="AZR73204.1"/>
    </source>
</evidence>
<keyword evidence="2" id="KW-1133">Transmembrane helix</keyword>
<keyword evidence="6" id="KW-1185">Reference proteome</keyword>
<evidence type="ECO:0000259" key="4">
    <source>
        <dbReference type="Pfam" id="PF13399"/>
    </source>
</evidence>
<dbReference type="PANTHER" id="PTHR33392">
    <property type="entry name" value="POLYISOPRENYL-TEICHOIC ACID--PEPTIDOGLYCAN TEICHOIC ACID TRANSFERASE TAGU"/>
    <property type="match status" value="1"/>
</dbReference>
<dbReference type="InterPro" id="IPR050922">
    <property type="entry name" value="LytR/CpsA/Psr_CW_biosynth"/>
</dbReference>
<proteinExistence type="inferred from homology"/>
<dbReference type="Gene3D" id="3.30.70.2390">
    <property type="match status" value="1"/>
</dbReference>
<evidence type="ECO:0000256" key="2">
    <source>
        <dbReference type="SAM" id="Phobius"/>
    </source>
</evidence>
<dbReference type="OrthoDB" id="305468at2"/>
<accession>A0A3S9SY76</accession>
<comment type="similarity">
    <text evidence="1">Belongs to the LytR/CpsA/Psr (LCP) family.</text>
</comment>
<reference evidence="5 6" key="1">
    <citation type="submission" date="2016-07" db="EMBL/GenBank/DDBJ databases">
        <title>Genome and transcriptome analysis of iron-reducing fermentative bacteria Anoxybacter fermentans.</title>
        <authorList>
            <person name="Zeng X."/>
            <person name="Shao Z."/>
        </authorList>
    </citation>
    <scope>NUCLEOTIDE SEQUENCE [LARGE SCALE GENOMIC DNA]</scope>
    <source>
        <strain evidence="5 6">DY22613</strain>
    </source>
</reference>
<evidence type="ECO:0000259" key="3">
    <source>
        <dbReference type="Pfam" id="PF03816"/>
    </source>
</evidence>
<organism evidence="5 6">
    <name type="scientific">Anoxybacter fermentans</name>
    <dbReference type="NCBI Taxonomy" id="1323375"/>
    <lineage>
        <taxon>Bacteria</taxon>
        <taxon>Bacillati</taxon>
        <taxon>Bacillota</taxon>
        <taxon>Clostridia</taxon>
        <taxon>Halanaerobiales</taxon>
        <taxon>Anoxybacter</taxon>
    </lineage>
</organism>
<gene>
    <name evidence="5" type="ORF">BBF96_07280</name>
</gene>
<dbReference type="AlphaFoldDB" id="A0A3S9SY76"/>
<feature type="domain" description="LytR/CpsA/Psr regulator C-terminal" evidence="4">
    <location>
        <begin position="319"/>
        <end position="411"/>
    </location>
</feature>
<dbReference type="RefSeq" id="WP_127016537.1">
    <property type="nucleotide sequence ID" value="NZ_CP016379.1"/>
</dbReference>
<name>A0A3S9SY76_9FIRM</name>
<dbReference type="NCBIfam" id="TIGR00350">
    <property type="entry name" value="lytR_cpsA_psr"/>
    <property type="match status" value="1"/>
</dbReference>
<dbReference type="Pfam" id="PF03816">
    <property type="entry name" value="LytR_cpsA_psr"/>
    <property type="match status" value="1"/>
</dbReference>
<dbReference type="InterPro" id="IPR004474">
    <property type="entry name" value="LytR_CpsA_psr"/>
</dbReference>
<evidence type="ECO:0008006" key="7">
    <source>
        <dbReference type="Google" id="ProtNLM"/>
    </source>
</evidence>
<dbReference type="Gene3D" id="3.40.630.190">
    <property type="entry name" value="LCP protein"/>
    <property type="match status" value="1"/>
</dbReference>
<dbReference type="Pfam" id="PF13399">
    <property type="entry name" value="LytR_C"/>
    <property type="match status" value="1"/>
</dbReference>
<dbReference type="Proteomes" id="UP000267250">
    <property type="component" value="Chromosome"/>
</dbReference>
<keyword evidence="2" id="KW-0472">Membrane</keyword>
<sequence>MNNRDERLYNSTECHYKKYKFLKKFLLVVLFVFIIIGGLFGVFLYDFFYGEKITFTVKNNQPIALSKVNILLIGYDSELNGRPRSDTLMLASFDIKEKAVGILSIPRDTRVLIPGHEKHTKVNAAFAEGGGQLAMDTISQFLGIPVNYYIATNFDGVAGIIDTLGGIEIDVEEDMKYVDNAAGLVIDIPKGRQILDGEKAVKYLRYREPVYADLGRIARQQKFINAAIKQFLSPELILKVPKLIQQFNNSISTNMSYKDMMNLAKLMKDIKSENIKSARIPGESKYIDGISYFIHEPEGTRKLVNDLIVSKEYIANSKYRVAVFNGNGIHGAAAKISRDIELHGFKVDKIANADHYNYENTLVIYTKEVTDEIKALAELVNGQIIPLAESAYAIDESFKEFDILVIVGKDFSGNSQ</sequence>
<feature type="transmembrane region" description="Helical" evidence="2">
    <location>
        <begin position="25"/>
        <end position="48"/>
    </location>
</feature>
<dbReference type="PANTHER" id="PTHR33392:SF6">
    <property type="entry name" value="POLYISOPRENYL-TEICHOIC ACID--PEPTIDOGLYCAN TEICHOIC ACID TRANSFERASE TAGU"/>
    <property type="match status" value="1"/>
</dbReference>
<keyword evidence="2" id="KW-0812">Transmembrane</keyword>
<feature type="domain" description="Cell envelope-related transcriptional attenuator" evidence="3">
    <location>
        <begin position="84"/>
        <end position="231"/>
    </location>
</feature>